<dbReference type="CDD" id="cd16381">
    <property type="entry name" value="YitT_C_like_1"/>
    <property type="match status" value="1"/>
</dbReference>
<dbReference type="OrthoDB" id="48231at2"/>
<dbReference type="GO" id="GO:0005886">
    <property type="term" value="C:plasma membrane"/>
    <property type="evidence" value="ECO:0007669"/>
    <property type="project" value="UniProtKB-SubCell"/>
</dbReference>
<evidence type="ECO:0000256" key="3">
    <source>
        <dbReference type="ARBA" id="ARBA00022692"/>
    </source>
</evidence>
<gene>
    <name evidence="9" type="ORF">EV210_113104</name>
</gene>
<keyword evidence="4 6" id="KW-1133">Transmembrane helix</keyword>
<feature type="domain" description="DUF5698" evidence="8">
    <location>
        <begin position="21"/>
        <end position="78"/>
    </location>
</feature>
<keyword evidence="3 6" id="KW-0812">Transmembrane</keyword>
<keyword evidence="5 6" id="KW-0472">Membrane</keyword>
<evidence type="ECO:0000259" key="7">
    <source>
        <dbReference type="Pfam" id="PF10035"/>
    </source>
</evidence>
<comment type="subcellular location">
    <subcellularLocation>
        <location evidence="1 6">Cell membrane</location>
        <topology evidence="1 6">Multi-pass membrane protein</topology>
    </subcellularLocation>
</comment>
<dbReference type="InterPro" id="IPR019264">
    <property type="entry name" value="DUF2179"/>
</dbReference>
<reference evidence="9 10" key="1">
    <citation type="submission" date="2019-03" db="EMBL/GenBank/DDBJ databases">
        <title>Genomic Encyclopedia of Type Strains, Phase IV (KMG-IV): sequencing the most valuable type-strain genomes for metagenomic binning, comparative biology and taxonomic classification.</title>
        <authorList>
            <person name="Goeker M."/>
        </authorList>
    </citation>
    <scope>NUCLEOTIDE SEQUENCE [LARGE SCALE GENOMIC DNA]</scope>
    <source>
        <strain evidence="9 10">DSM 15969</strain>
    </source>
</reference>
<evidence type="ECO:0000256" key="5">
    <source>
        <dbReference type="ARBA" id="ARBA00023136"/>
    </source>
</evidence>
<accession>A0A4R1PXV3</accession>
<protein>
    <recommendedName>
        <fullName evidence="6">UPF0316 protein EV210_113104</fullName>
    </recommendedName>
</protein>
<evidence type="ECO:0000256" key="6">
    <source>
        <dbReference type="HAMAP-Rule" id="MF_01515"/>
    </source>
</evidence>
<dbReference type="Proteomes" id="UP000295063">
    <property type="component" value="Unassembled WGS sequence"/>
</dbReference>
<dbReference type="AlphaFoldDB" id="A0A4R1PXV3"/>
<comment type="similarity">
    <text evidence="6">Belongs to the UPF0316 family.</text>
</comment>
<proteinExistence type="inferred from homology"/>
<dbReference type="PANTHER" id="PTHR40060">
    <property type="entry name" value="UPF0316 PROTEIN YEBE"/>
    <property type="match status" value="1"/>
</dbReference>
<organism evidence="9 10">
    <name type="scientific">Anaerospora hongkongensis</name>
    <dbReference type="NCBI Taxonomy" id="244830"/>
    <lineage>
        <taxon>Bacteria</taxon>
        <taxon>Bacillati</taxon>
        <taxon>Bacillota</taxon>
        <taxon>Negativicutes</taxon>
        <taxon>Selenomonadales</taxon>
        <taxon>Sporomusaceae</taxon>
        <taxon>Anaerospora</taxon>
    </lineage>
</organism>
<feature type="transmembrane region" description="Helical" evidence="6">
    <location>
        <begin position="60"/>
        <end position="80"/>
    </location>
</feature>
<dbReference type="Pfam" id="PF10035">
    <property type="entry name" value="DUF2179"/>
    <property type="match status" value="1"/>
</dbReference>
<comment type="caution">
    <text evidence="9">The sequence shown here is derived from an EMBL/GenBank/DDBJ whole genome shotgun (WGS) entry which is preliminary data.</text>
</comment>
<evidence type="ECO:0000256" key="4">
    <source>
        <dbReference type="ARBA" id="ARBA00022989"/>
    </source>
</evidence>
<feature type="transmembrane region" description="Helical" evidence="6">
    <location>
        <begin position="33"/>
        <end position="54"/>
    </location>
</feature>
<dbReference type="InterPro" id="IPR022930">
    <property type="entry name" value="UPF0316"/>
</dbReference>
<evidence type="ECO:0000256" key="1">
    <source>
        <dbReference type="ARBA" id="ARBA00004651"/>
    </source>
</evidence>
<keyword evidence="2 6" id="KW-1003">Cell membrane</keyword>
<dbReference type="PANTHER" id="PTHR40060:SF1">
    <property type="entry name" value="UPF0316 PROTEIN YEBE"/>
    <property type="match status" value="1"/>
</dbReference>
<name>A0A4R1PXV3_9FIRM</name>
<evidence type="ECO:0000256" key="2">
    <source>
        <dbReference type="ARBA" id="ARBA00022475"/>
    </source>
</evidence>
<keyword evidence="10" id="KW-1185">Reference proteome</keyword>
<dbReference type="InterPro" id="IPR044035">
    <property type="entry name" value="DUF5698"/>
</dbReference>
<evidence type="ECO:0000313" key="10">
    <source>
        <dbReference type="Proteomes" id="UP000295063"/>
    </source>
</evidence>
<dbReference type="HAMAP" id="MF_01515">
    <property type="entry name" value="UPF0316"/>
    <property type="match status" value="1"/>
</dbReference>
<feature type="domain" description="DUF2179" evidence="7">
    <location>
        <begin position="111"/>
        <end position="163"/>
    </location>
</feature>
<sequence length="170" mass="19296">MEFAGYIIIFFARVADVSLATIRTIMLMRGHKLLAGAIGFVEILIYIVALRYVFNTLNEWTSLIFYALGFSTGNIVGVWLEEKLAMGFLIMWVITQQDGVSFAAHLREQGFGVTLVSCQGKEGSYHLLNVVLERRRLQKLEKLIFQWDEKAFVTVSDARAIRGGHFITTR</sequence>
<dbReference type="Pfam" id="PF18955">
    <property type="entry name" value="DUF5698"/>
    <property type="match status" value="1"/>
</dbReference>
<feature type="transmembrane region" description="Helical" evidence="6">
    <location>
        <begin position="6"/>
        <end position="26"/>
    </location>
</feature>
<dbReference type="EMBL" id="SLUI01000013">
    <property type="protein sequence ID" value="TCL35261.1"/>
    <property type="molecule type" value="Genomic_DNA"/>
</dbReference>
<dbReference type="RefSeq" id="WP_132082670.1">
    <property type="nucleotide sequence ID" value="NZ_DAIMLW010000291.1"/>
</dbReference>
<evidence type="ECO:0000313" key="9">
    <source>
        <dbReference type="EMBL" id="TCL35261.1"/>
    </source>
</evidence>
<evidence type="ECO:0000259" key="8">
    <source>
        <dbReference type="Pfam" id="PF18955"/>
    </source>
</evidence>